<keyword evidence="3" id="KW-1185">Reference proteome</keyword>
<organism evidence="2 3">
    <name type="scientific">Streptomyces djakartensis</name>
    <dbReference type="NCBI Taxonomy" id="68193"/>
    <lineage>
        <taxon>Bacteria</taxon>
        <taxon>Bacillati</taxon>
        <taxon>Actinomycetota</taxon>
        <taxon>Actinomycetes</taxon>
        <taxon>Kitasatosporales</taxon>
        <taxon>Streptomycetaceae</taxon>
        <taxon>Streptomyces</taxon>
    </lineage>
</organism>
<dbReference type="Pfam" id="PF12770">
    <property type="entry name" value="CHAT"/>
    <property type="match status" value="1"/>
</dbReference>
<dbReference type="InterPro" id="IPR024983">
    <property type="entry name" value="CHAT_dom"/>
</dbReference>
<comment type="caution">
    <text evidence="2">The sequence shown here is derived from an EMBL/GenBank/DDBJ whole genome shotgun (WGS) entry which is preliminary data.</text>
</comment>
<protein>
    <recommendedName>
        <fullName evidence="1">CHAT domain-containing protein</fullName>
    </recommendedName>
</protein>
<evidence type="ECO:0000259" key="1">
    <source>
        <dbReference type="Pfam" id="PF12770"/>
    </source>
</evidence>
<evidence type="ECO:0000313" key="3">
    <source>
        <dbReference type="Proteomes" id="UP000653308"/>
    </source>
</evidence>
<dbReference type="EMBL" id="BMWE01000001">
    <property type="protein sequence ID" value="GGY02634.1"/>
    <property type="molecule type" value="Genomic_DNA"/>
</dbReference>
<evidence type="ECO:0000313" key="2">
    <source>
        <dbReference type="EMBL" id="GGY02634.1"/>
    </source>
</evidence>
<feature type="domain" description="CHAT" evidence="1">
    <location>
        <begin position="31"/>
        <end position="158"/>
    </location>
</feature>
<accession>A0ABQ2Z6E0</accession>
<name>A0ABQ2Z6E0_9ACTN</name>
<dbReference type="RefSeq" id="WP_190195831.1">
    <property type="nucleotide sequence ID" value="NZ_BMWE01000001.1"/>
</dbReference>
<sequence length="198" mass="21701">MRPRRPGDDRSAGRAASGRSFWLPTSPIARFACHGASHPTDPSRSYLLLHDHASDPLTVVSLSPVRLDRTQLAHLSACRTAAIDTPEFLDEAIHLTSAFQLAWFPHVIGTLWEIDDQIAVTIADAFYTHLRNGEGVIDTSRAVWALHQAARAWWNAPGVGHPSRCPVCPPGLGDSDGCTVDRADWTVCHSSYHQQPDP</sequence>
<reference evidence="3" key="1">
    <citation type="journal article" date="2019" name="Int. J. Syst. Evol. Microbiol.">
        <title>The Global Catalogue of Microorganisms (GCM) 10K type strain sequencing project: providing services to taxonomists for standard genome sequencing and annotation.</title>
        <authorList>
            <consortium name="The Broad Institute Genomics Platform"/>
            <consortium name="The Broad Institute Genome Sequencing Center for Infectious Disease"/>
            <person name="Wu L."/>
            <person name="Ma J."/>
        </authorList>
    </citation>
    <scope>NUCLEOTIDE SEQUENCE [LARGE SCALE GENOMIC DNA]</scope>
    <source>
        <strain evidence="3">JCM 4957</strain>
    </source>
</reference>
<dbReference type="Proteomes" id="UP000653308">
    <property type="component" value="Unassembled WGS sequence"/>
</dbReference>
<proteinExistence type="predicted"/>
<gene>
    <name evidence="2" type="ORF">GCM10010384_03200</name>
</gene>